<dbReference type="InterPro" id="IPR002397">
    <property type="entry name" value="Cyt_P450_B"/>
</dbReference>
<name>A0ABM9R7B5_BIFLI</name>
<dbReference type="PANTHER" id="PTHR46696:SF1">
    <property type="entry name" value="CYTOCHROME P450 YJIB-RELATED"/>
    <property type="match status" value="1"/>
</dbReference>
<dbReference type="InterPro" id="IPR036396">
    <property type="entry name" value="Cyt_P450_sf"/>
</dbReference>
<evidence type="ECO:0000256" key="1">
    <source>
        <dbReference type="ARBA" id="ARBA00010617"/>
    </source>
</evidence>
<dbReference type="EC" id="1.14.15.12" evidence="2"/>
<keyword evidence="2" id="KW-0560">Oxidoreductase</keyword>
<organism evidence="2 3">
    <name type="scientific">Bifidobacterium longum subsp. infantis</name>
    <dbReference type="NCBI Taxonomy" id="1682"/>
    <lineage>
        <taxon>Bacteria</taxon>
        <taxon>Bacillati</taxon>
        <taxon>Actinomycetota</taxon>
        <taxon>Actinomycetes</taxon>
        <taxon>Bifidobacteriales</taxon>
        <taxon>Bifidobacteriaceae</taxon>
        <taxon>Bifidobacterium</taxon>
    </lineage>
</organism>
<dbReference type="PANTHER" id="PTHR46696">
    <property type="entry name" value="P450, PUTATIVE (EUROFUNG)-RELATED"/>
    <property type="match status" value="1"/>
</dbReference>
<reference evidence="2 3" key="1">
    <citation type="submission" date="2014-09" db="EMBL/GenBank/DDBJ databases">
        <authorList>
            <person name="Bertelli C."/>
        </authorList>
    </citation>
    <scope>NUCLEOTIDE SEQUENCE [LARGE SCALE GENOMIC DNA]</scope>
    <source>
        <strain evidence="2 3">BIC1401111250</strain>
    </source>
</reference>
<evidence type="ECO:0000313" key="3">
    <source>
        <dbReference type="Proteomes" id="UP000043107"/>
    </source>
</evidence>
<comment type="similarity">
    <text evidence="1">Belongs to the cytochrome P450 family.</text>
</comment>
<dbReference type="SUPFAM" id="SSF48264">
    <property type="entry name" value="Cytochrome P450"/>
    <property type="match status" value="1"/>
</dbReference>
<dbReference type="RefSeq" id="WP_012578417.1">
    <property type="nucleotide sequence ID" value="NZ_CBCRZZ010000016.1"/>
</dbReference>
<dbReference type="PRINTS" id="PR00359">
    <property type="entry name" value="BP450"/>
</dbReference>
<protein>
    <submittedName>
        <fullName evidence="2">Biotin biosynthesis cytochrome P450</fullName>
        <ecNumber evidence="2">1.14.15.12</ecNumber>
    </submittedName>
</protein>
<dbReference type="CDD" id="cd00302">
    <property type="entry name" value="cytochrome_P450"/>
    <property type="match status" value="1"/>
</dbReference>
<gene>
    <name evidence="2" type="primary">bioI</name>
    <name evidence="2" type="ORF">BLIC_c02325</name>
</gene>
<evidence type="ECO:0000313" key="2">
    <source>
        <dbReference type="EMBL" id="CEF06113.1"/>
    </source>
</evidence>
<dbReference type="InterPro" id="IPR001128">
    <property type="entry name" value="Cyt_P450"/>
</dbReference>
<dbReference type="GO" id="GO:0016491">
    <property type="term" value="F:oxidoreductase activity"/>
    <property type="evidence" value="ECO:0007669"/>
    <property type="project" value="UniProtKB-KW"/>
</dbReference>
<dbReference type="Gene3D" id="1.10.630.10">
    <property type="entry name" value="Cytochrome P450"/>
    <property type="match status" value="1"/>
</dbReference>
<dbReference type="Pfam" id="PF00067">
    <property type="entry name" value="p450"/>
    <property type="match status" value="1"/>
</dbReference>
<keyword evidence="3" id="KW-1185">Reference proteome</keyword>
<sequence length="370" mass="43010">MIIGKRLGEDRFKFYKTVLAGNTDQLLFDEEFNAWFVFNVRNLHTLIRDERLKANTKTVIDKLPLKIETIRTLKNFYSNWVMFTDGESHKQLRRLVGTIINTRYHAINYTWPQINKNCDFTTEYARPYVYGILAQLVGVSVEDISRMVSASETINSFLLRERLTLDDIEQVAHSIEYAYQVVKEIEDKHVGEPLYIGNELLDLPQETRYPLIINLVTDGFAPFVAALDFLAFNLLTHPYLEEELNAKAGQISLESLRLFPPFTTISRTCVHEIPFKEKIIRPRQLVIFDLYSINRDPEVFPDPEKFNLENTARAYSFGAAQHLCSGNPLVRKALEQVTRQSESLYKYKIQSYCFKNSYGFTDMNLSIELK</sequence>
<proteinExistence type="inferred from homology"/>
<dbReference type="EMBL" id="CCWP01000048">
    <property type="protein sequence ID" value="CEF06113.1"/>
    <property type="molecule type" value="Genomic_DNA"/>
</dbReference>
<dbReference type="Proteomes" id="UP000043107">
    <property type="component" value="Unassembled WGS sequence"/>
</dbReference>
<comment type="caution">
    <text evidence="2">The sequence shown here is derived from an EMBL/GenBank/DDBJ whole genome shotgun (WGS) entry which is preliminary data.</text>
</comment>
<accession>A0ABM9R7B5</accession>